<evidence type="ECO:0000313" key="2">
    <source>
        <dbReference type="EMBL" id="JAH85881.1"/>
    </source>
</evidence>
<organism evidence="2">
    <name type="scientific">Anguilla anguilla</name>
    <name type="common">European freshwater eel</name>
    <name type="synonym">Muraena anguilla</name>
    <dbReference type="NCBI Taxonomy" id="7936"/>
    <lineage>
        <taxon>Eukaryota</taxon>
        <taxon>Metazoa</taxon>
        <taxon>Chordata</taxon>
        <taxon>Craniata</taxon>
        <taxon>Vertebrata</taxon>
        <taxon>Euteleostomi</taxon>
        <taxon>Actinopterygii</taxon>
        <taxon>Neopterygii</taxon>
        <taxon>Teleostei</taxon>
        <taxon>Anguilliformes</taxon>
        <taxon>Anguillidae</taxon>
        <taxon>Anguilla</taxon>
    </lineage>
</organism>
<dbReference type="AlphaFoldDB" id="A0A0E9W6F7"/>
<protein>
    <submittedName>
        <fullName evidence="2">Uncharacterized protein</fullName>
    </submittedName>
</protein>
<name>A0A0E9W6F7_ANGAN</name>
<proteinExistence type="predicted"/>
<evidence type="ECO:0000256" key="1">
    <source>
        <dbReference type="SAM" id="MobiDB-lite"/>
    </source>
</evidence>
<accession>A0A0E9W6F7</accession>
<sequence length="72" mass="8082">MFFRFTGAQRSRKTQDTRNSVSPGSTLHPHARLYPLPLRLWPMTCSAGTYHSQRLSTTYRPRGSTAVCLAGV</sequence>
<reference evidence="2" key="1">
    <citation type="submission" date="2014-11" db="EMBL/GenBank/DDBJ databases">
        <authorList>
            <person name="Amaro Gonzalez C."/>
        </authorList>
    </citation>
    <scope>NUCLEOTIDE SEQUENCE</scope>
</reference>
<feature type="region of interest" description="Disordered" evidence="1">
    <location>
        <begin position="1"/>
        <end position="29"/>
    </location>
</feature>
<reference evidence="2" key="2">
    <citation type="journal article" date="2015" name="Fish Shellfish Immunol.">
        <title>Early steps in the European eel (Anguilla anguilla)-Vibrio vulnificus interaction in the gills: Role of the RtxA13 toxin.</title>
        <authorList>
            <person name="Callol A."/>
            <person name="Pajuelo D."/>
            <person name="Ebbesson L."/>
            <person name="Teles M."/>
            <person name="MacKenzie S."/>
            <person name="Amaro C."/>
        </authorList>
    </citation>
    <scope>NUCLEOTIDE SEQUENCE</scope>
</reference>
<dbReference type="EMBL" id="GBXM01022696">
    <property type="protein sequence ID" value="JAH85881.1"/>
    <property type="molecule type" value="Transcribed_RNA"/>
</dbReference>